<gene>
    <name evidence="3" type="ORF">BD310DRAFT_811283</name>
</gene>
<dbReference type="EMBL" id="ML145094">
    <property type="protein sequence ID" value="TBU62243.1"/>
    <property type="molecule type" value="Genomic_DNA"/>
</dbReference>
<feature type="domain" description="DUF6534" evidence="2">
    <location>
        <begin position="189"/>
        <end position="274"/>
    </location>
</feature>
<proteinExistence type="predicted"/>
<feature type="transmembrane region" description="Helical" evidence="1">
    <location>
        <begin position="109"/>
        <end position="129"/>
    </location>
</feature>
<evidence type="ECO:0000256" key="1">
    <source>
        <dbReference type="SAM" id="Phobius"/>
    </source>
</evidence>
<protein>
    <recommendedName>
        <fullName evidence="2">DUF6534 domain-containing protein</fullName>
    </recommendedName>
</protein>
<feature type="transmembrane region" description="Helical" evidence="1">
    <location>
        <begin position="251"/>
        <end position="272"/>
    </location>
</feature>
<name>A0A4Q9Q4F6_9APHY</name>
<keyword evidence="4" id="KW-1185">Reference proteome</keyword>
<reference evidence="3 4" key="1">
    <citation type="submission" date="2019-01" db="EMBL/GenBank/DDBJ databases">
        <title>Draft genome sequences of three monokaryotic isolates of the white-rot basidiomycete fungus Dichomitus squalens.</title>
        <authorList>
            <consortium name="DOE Joint Genome Institute"/>
            <person name="Lopez S.C."/>
            <person name="Andreopoulos B."/>
            <person name="Pangilinan J."/>
            <person name="Lipzen A."/>
            <person name="Riley R."/>
            <person name="Ahrendt S."/>
            <person name="Ng V."/>
            <person name="Barry K."/>
            <person name="Daum C."/>
            <person name="Grigoriev I.V."/>
            <person name="Hilden K.S."/>
            <person name="Makela M.R."/>
            <person name="de Vries R.P."/>
        </authorList>
    </citation>
    <scope>NUCLEOTIDE SEQUENCE [LARGE SCALE GENOMIC DNA]</scope>
    <source>
        <strain evidence="3 4">CBS 464.89</strain>
    </source>
</reference>
<keyword evidence="1" id="KW-0472">Membrane</keyword>
<dbReference type="STRING" id="114155.A0A4Q9Q4F6"/>
<dbReference type="Pfam" id="PF20152">
    <property type="entry name" value="DUF6534"/>
    <property type="match status" value="1"/>
</dbReference>
<dbReference type="InterPro" id="IPR045339">
    <property type="entry name" value="DUF6534"/>
</dbReference>
<evidence type="ECO:0000313" key="4">
    <source>
        <dbReference type="Proteomes" id="UP000292082"/>
    </source>
</evidence>
<feature type="transmembrane region" description="Helical" evidence="1">
    <location>
        <begin position="141"/>
        <end position="167"/>
    </location>
</feature>
<feature type="transmembrane region" description="Helical" evidence="1">
    <location>
        <begin position="29"/>
        <end position="54"/>
    </location>
</feature>
<evidence type="ECO:0000313" key="3">
    <source>
        <dbReference type="EMBL" id="TBU62243.1"/>
    </source>
</evidence>
<dbReference type="AlphaFoldDB" id="A0A4Q9Q4F6"/>
<dbReference type="Proteomes" id="UP000292082">
    <property type="component" value="Unassembled WGS sequence"/>
</dbReference>
<sequence>MSPISSSPTISTSLLAFVSDDIPDVQVSLAWVFFGLLVGLLFYGIMLCQVYWYFNTYKDPRVLRALVSDGTFYSLAETVHTALSMHWGYYYLVFSYGDPSSLSSANLTLALLPVTVSMVVLLCQLFYIRRVYLVLPPVYKQIFITAVTMTLLCAIGFSIAVMAQVFMHPTYKSWLHYKWLVAGAYGPVALGDLGIAIILVITLWKRHTGIKRTDALLKVLSIYIFSTGAFTSMLGMTCLCVDLFVNTNVMVIPFGLTSAHVYAFSVLVTLNLRQTLAQALNKDLDTEWVGFSALQRVLPAKSRRVVDSSVVHTHNDDMPITFVEAPESLLPTISGSPRSCTGGPDCHISDVCEPRLATISQLQS</sequence>
<evidence type="ECO:0000259" key="2">
    <source>
        <dbReference type="Pfam" id="PF20152"/>
    </source>
</evidence>
<feature type="transmembrane region" description="Helical" evidence="1">
    <location>
        <begin position="66"/>
        <end position="89"/>
    </location>
</feature>
<accession>A0A4Q9Q4F6</accession>
<organism evidence="3 4">
    <name type="scientific">Dichomitus squalens</name>
    <dbReference type="NCBI Taxonomy" id="114155"/>
    <lineage>
        <taxon>Eukaryota</taxon>
        <taxon>Fungi</taxon>
        <taxon>Dikarya</taxon>
        <taxon>Basidiomycota</taxon>
        <taxon>Agaricomycotina</taxon>
        <taxon>Agaricomycetes</taxon>
        <taxon>Polyporales</taxon>
        <taxon>Polyporaceae</taxon>
        <taxon>Dichomitus</taxon>
    </lineage>
</organism>
<dbReference type="PANTHER" id="PTHR40465">
    <property type="entry name" value="CHROMOSOME 1, WHOLE GENOME SHOTGUN SEQUENCE"/>
    <property type="match status" value="1"/>
</dbReference>
<feature type="transmembrane region" description="Helical" evidence="1">
    <location>
        <begin position="216"/>
        <end position="245"/>
    </location>
</feature>
<keyword evidence="1" id="KW-0812">Transmembrane</keyword>
<keyword evidence="1" id="KW-1133">Transmembrane helix</keyword>
<feature type="transmembrane region" description="Helical" evidence="1">
    <location>
        <begin position="179"/>
        <end position="204"/>
    </location>
</feature>
<dbReference type="PANTHER" id="PTHR40465:SF1">
    <property type="entry name" value="DUF6534 DOMAIN-CONTAINING PROTEIN"/>
    <property type="match status" value="1"/>
</dbReference>